<comment type="caution">
    <text evidence="3">The sequence shown here is derived from an EMBL/GenBank/DDBJ whole genome shotgun (WGS) entry which is preliminary data.</text>
</comment>
<keyword evidence="2" id="KW-0812">Transmembrane</keyword>
<name>A0A8J3FBS8_9ACTN</name>
<keyword evidence="4" id="KW-1185">Reference proteome</keyword>
<accession>A0A8J3FBS8</accession>
<proteinExistence type="predicted"/>
<reference evidence="3" key="2">
    <citation type="submission" date="2020-09" db="EMBL/GenBank/DDBJ databases">
        <authorList>
            <person name="Sun Q."/>
            <person name="Ohkuma M."/>
        </authorList>
    </citation>
    <scope>NUCLEOTIDE SEQUENCE</scope>
    <source>
        <strain evidence="3">JCM 3090</strain>
    </source>
</reference>
<dbReference type="EMBL" id="BMQB01000008">
    <property type="protein sequence ID" value="GGK02883.1"/>
    <property type="molecule type" value="Genomic_DNA"/>
</dbReference>
<protein>
    <recommendedName>
        <fullName evidence="5">Sporulation protein YtfJ</fullName>
    </recommendedName>
</protein>
<dbReference type="Pfam" id="PF09579">
    <property type="entry name" value="Spore_YtfJ"/>
    <property type="match status" value="1"/>
</dbReference>
<dbReference type="Proteomes" id="UP000649739">
    <property type="component" value="Unassembled WGS sequence"/>
</dbReference>
<dbReference type="RefSeq" id="WP_189171346.1">
    <property type="nucleotide sequence ID" value="NZ_BMQB01000008.1"/>
</dbReference>
<evidence type="ECO:0000313" key="4">
    <source>
        <dbReference type="Proteomes" id="UP000649739"/>
    </source>
</evidence>
<reference evidence="3" key="1">
    <citation type="journal article" date="2014" name="Int. J. Syst. Evol. Microbiol.">
        <title>Complete genome sequence of Corynebacterium casei LMG S-19264T (=DSM 44701T), isolated from a smear-ripened cheese.</title>
        <authorList>
            <consortium name="US DOE Joint Genome Institute (JGI-PGF)"/>
            <person name="Walter F."/>
            <person name="Albersmeier A."/>
            <person name="Kalinowski J."/>
            <person name="Ruckert C."/>
        </authorList>
    </citation>
    <scope>NUCLEOTIDE SEQUENCE</scope>
    <source>
        <strain evidence="3">JCM 3090</strain>
    </source>
</reference>
<evidence type="ECO:0000313" key="3">
    <source>
        <dbReference type="EMBL" id="GGK02883.1"/>
    </source>
</evidence>
<feature type="region of interest" description="Disordered" evidence="1">
    <location>
        <begin position="47"/>
        <end position="68"/>
    </location>
</feature>
<gene>
    <name evidence="3" type="ORF">GCM10010123_36080</name>
</gene>
<dbReference type="AlphaFoldDB" id="A0A8J3FBS8"/>
<evidence type="ECO:0000256" key="2">
    <source>
        <dbReference type="SAM" id="Phobius"/>
    </source>
</evidence>
<evidence type="ECO:0008006" key="5">
    <source>
        <dbReference type="Google" id="ProtNLM"/>
    </source>
</evidence>
<feature type="transmembrane region" description="Helical" evidence="2">
    <location>
        <begin position="99"/>
        <end position="118"/>
    </location>
</feature>
<organism evidence="3 4">
    <name type="scientific">Pilimelia anulata</name>
    <dbReference type="NCBI Taxonomy" id="53371"/>
    <lineage>
        <taxon>Bacteria</taxon>
        <taxon>Bacillati</taxon>
        <taxon>Actinomycetota</taxon>
        <taxon>Actinomycetes</taxon>
        <taxon>Micromonosporales</taxon>
        <taxon>Micromonosporaceae</taxon>
        <taxon>Pilimelia</taxon>
    </lineage>
</organism>
<keyword evidence="2" id="KW-1133">Transmembrane helix</keyword>
<keyword evidence="2" id="KW-0472">Membrane</keyword>
<dbReference type="InterPro" id="IPR014229">
    <property type="entry name" value="Spore_YtfJ"/>
</dbReference>
<evidence type="ECO:0000256" key="1">
    <source>
        <dbReference type="SAM" id="MobiDB-lite"/>
    </source>
</evidence>
<sequence>MTQTLENDTSTLETIHGLVDNARADSVFGAPISRDGLTILPVAKVRGGGGGGSSAGSAGERGGASGGGAGLGLSARPLGVFVLREGRVSWRPAVDVNRIVLGGQAVAITALLVLRAVLKRRHRPAARFRRPGRR</sequence>